<keyword evidence="2" id="KW-1185">Reference proteome</keyword>
<proteinExistence type="predicted"/>
<accession>A0A840CQE3</accession>
<name>A0A840CQE3_9RHOB</name>
<evidence type="ECO:0008006" key="3">
    <source>
        <dbReference type="Google" id="ProtNLM"/>
    </source>
</evidence>
<dbReference type="Proteomes" id="UP000585681">
    <property type="component" value="Unassembled WGS sequence"/>
</dbReference>
<dbReference type="SUPFAM" id="SSF109604">
    <property type="entry name" value="HD-domain/PDEase-like"/>
    <property type="match status" value="1"/>
</dbReference>
<dbReference type="AlphaFoldDB" id="A0A840CQE3"/>
<organism evidence="1 2">
    <name type="scientific">Actibacterium naphthalenivorans</name>
    <dbReference type="NCBI Taxonomy" id="1614693"/>
    <lineage>
        <taxon>Bacteria</taxon>
        <taxon>Pseudomonadati</taxon>
        <taxon>Pseudomonadota</taxon>
        <taxon>Alphaproteobacteria</taxon>
        <taxon>Rhodobacterales</taxon>
        <taxon>Roseobacteraceae</taxon>
        <taxon>Actibacterium</taxon>
    </lineage>
</organism>
<dbReference type="RefSeq" id="WP_054539477.1">
    <property type="nucleotide sequence ID" value="NZ_JACIEQ010000023.1"/>
</dbReference>
<reference evidence="1 2" key="1">
    <citation type="submission" date="2020-08" db="EMBL/GenBank/DDBJ databases">
        <title>Genomic Encyclopedia of Type Strains, Phase IV (KMG-IV): sequencing the most valuable type-strain genomes for metagenomic binning, comparative biology and taxonomic classification.</title>
        <authorList>
            <person name="Goeker M."/>
        </authorList>
    </citation>
    <scope>NUCLEOTIDE SEQUENCE [LARGE SCALE GENOMIC DNA]</scope>
    <source>
        <strain evidence="1 2">DSM 105040</strain>
    </source>
</reference>
<gene>
    <name evidence="1" type="ORF">GGR17_003977</name>
</gene>
<sequence length="232" mass="25759">MSATAKRDLAGRYASAEFTALELAALDWLDGFYQLEHLLSAREWAIRLDPCASDALRFAALVHDAERFFPGGPSSTPQDGFDNPDYLFAHSLRSADIVQQWLAAQGVPVDDPFSRRVRVLILRHELGGDTEEDILQAADSLAFLSTFDWLVVQWVRDGHYTVPRAREKLDWTMTRIRLTKAMGFALPLYADIVSALENPTPPAINPQDRRALAGNRDFLLGLTSTASDAAEA</sequence>
<evidence type="ECO:0000313" key="1">
    <source>
        <dbReference type="EMBL" id="MBB4024137.1"/>
    </source>
</evidence>
<comment type="caution">
    <text evidence="1">The sequence shown here is derived from an EMBL/GenBank/DDBJ whole genome shotgun (WGS) entry which is preliminary data.</text>
</comment>
<evidence type="ECO:0000313" key="2">
    <source>
        <dbReference type="Proteomes" id="UP000585681"/>
    </source>
</evidence>
<protein>
    <recommendedName>
        <fullName evidence="3">HD domain-containing protein</fullName>
    </recommendedName>
</protein>
<dbReference type="Gene3D" id="1.10.3210.10">
    <property type="entry name" value="Hypothetical protein af1432"/>
    <property type="match status" value="1"/>
</dbReference>
<dbReference type="EMBL" id="JACIEQ010000023">
    <property type="protein sequence ID" value="MBB4024137.1"/>
    <property type="molecule type" value="Genomic_DNA"/>
</dbReference>